<reference evidence="2 3" key="1">
    <citation type="journal article" date="2018" name="Nat. Ecol. Evol.">
        <title>Pezizomycetes genomes reveal the molecular basis of ectomycorrhizal truffle lifestyle.</title>
        <authorList>
            <person name="Murat C."/>
            <person name="Payen T."/>
            <person name="Noel B."/>
            <person name="Kuo A."/>
            <person name="Morin E."/>
            <person name="Chen J."/>
            <person name="Kohler A."/>
            <person name="Krizsan K."/>
            <person name="Balestrini R."/>
            <person name="Da Silva C."/>
            <person name="Montanini B."/>
            <person name="Hainaut M."/>
            <person name="Levati E."/>
            <person name="Barry K.W."/>
            <person name="Belfiori B."/>
            <person name="Cichocki N."/>
            <person name="Clum A."/>
            <person name="Dockter R.B."/>
            <person name="Fauchery L."/>
            <person name="Guy J."/>
            <person name="Iotti M."/>
            <person name="Le Tacon F."/>
            <person name="Lindquist E.A."/>
            <person name="Lipzen A."/>
            <person name="Malagnac F."/>
            <person name="Mello A."/>
            <person name="Molinier V."/>
            <person name="Miyauchi S."/>
            <person name="Poulain J."/>
            <person name="Riccioni C."/>
            <person name="Rubini A."/>
            <person name="Sitrit Y."/>
            <person name="Splivallo R."/>
            <person name="Traeger S."/>
            <person name="Wang M."/>
            <person name="Zifcakova L."/>
            <person name="Wipf D."/>
            <person name="Zambonelli A."/>
            <person name="Paolocci F."/>
            <person name="Nowrousian M."/>
            <person name="Ottonello S."/>
            <person name="Baldrian P."/>
            <person name="Spatafora J.W."/>
            <person name="Henrissat B."/>
            <person name="Nagy L.G."/>
            <person name="Aury J.M."/>
            <person name="Wincker P."/>
            <person name="Grigoriev I.V."/>
            <person name="Bonfante P."/>
            <person name="Martin F.M."/>
        </authorList>
    </citation>
    <scope>NUCLEOTIDE SEQUENCE [LARGE SCALE GENOMIC DNA]</scope>
    <source>
        <strain evidence="2 3">ATCC MYA-4762</strain>
    </source>
</reference>
<proteinExistence type="predicted"/>
<organism evidence="2 3">
    <name type="scientific">Terfezia boudieri ATCC MYA-4762</name>
    <dbReference type="NCBI Taxonomy" id="1051890"/>
    <lineage>
        <taxon>Eukaryota</taxon>
        <taxon>Fungi</taxon>
        <taxon>Dikarya</taxon>
        <taxon>Ascomycota</taxon>
        <taxon>Pezizomycotina</taxon>
        <taxon>Pezizomycetes</taxon>
        <taxon>Pezizales</taxon>
        <taxon>Pezizaceae</taxon>
        <taxon>Terfezia</taxon>
    </lineage>
</organism>
<gene>
    <name evidence="2" type="ORF">L211DRAFT_889750</name>
</gene>
<evidence type="ECO:0000313" key="2">
    <source>
        <dbReference type="EMBL" id="RPB21542.1"/>
    </source>
</evidence>
<dbReference type="InParanoid" id="A0A3N4LJF4"/>
<feature type="compositionally biased region" description="Low complexity" evidence="1">
    <location>
        <begin position="418"/>
        <end position="430"/>
    </location>
</feature>
<feature type="compositionally biased region" description="Polar residues" evidence="1">
    <location>
        <begin position="220"/>
        <end position="238"/>
    </location>
</feature>
<protein>
    <submittedName>
        <fullName evidence="2">Uncharacterized protein</fullName>
    </submittedName>
</protein>
<feature type="region of interest" description="Disordered" evidence="1">
    <location>
        <begin position="62"/>
        <end position="109"/>
    </location>
</feature>
<dbReference type="Proteomes" id="UP000267821">
    <property type="component" value="Unassembled WGS sequence"/>
</dbReference>
<dbReference type="EMBL" id="ML121559">
    <property type="protein sequence ID" value="RPB21542.1"/>
    <property type="molecule type" value="Genomic_DNA"/>
</dbReference>
<dbReference type="OrthoDB" id="10330051at2759"/>
<feature type="region of interest" description="Disordered" evidence="1">
    <location>
        <begin position="220"/>
        <end position="239"/>
    </location>
</feature>
<sequence>MPHHPSLRYAPVPVLRTSPSGCQIVQGNIQFTGYNYPLCVTPSDQGGFRQRQSSYRYGLVPERTSAPEPTVSGLTFRRPESQINSDKASWLGAQSQRESERKPPHGGDIPDVFGIVEHLREPLEWAETYYPTGPVVPTKTQEVEFLLPPFRPVTLGAAEGPQIHHHNRLQNPRASNLPTQIMSKNVSNPSMTSDTNFTSTAPSSSTSFWSMVRLNEQLPSSITSPTAGTSDSVSSGPTHPNEILVTKHMLPQIPTHLRVRKKTTALSPQMMPRWQRHLLEERDYPSWYDIPGVNKSFNLNGPSIGEAAQADMKPVDPYERPIGTLHAGESVLRPHTPKMELRRICWGMMHTALAGFMGRERDETMVASPQATWLYERESGYNAEEYEACGLPMGTQPQRRSSASDREVVHGLATGGTSVENSHSNESSEISSEDTEEGGVKLDA</sequence>
<name>A0A3N4LJF4_9PEZI</name>
<feature type="compositionally biased region" description="Polar residues" evidence="1">
    <location>
        <begin position="81"/>
        <end position="96"/>
    </location>
</feature>
<evidence type="ECO:0000313" key="3">
    <source>
        <dbReference type="Proteomes" id="UP000267821"/>
    </source>
</evidence>
<feature type="region of interest" description="Disordered" evidence="1">
    <location>
        <begin position="392"/>
        <end position="444"/>
    </location>
</feature>
<keyword evidence="3" id="KW-1185">Reference proteome</keyword>
<evidence type="ECO:0000256" key="1">
    <source>
        <dbReference type="SAM" id="MobiDB-lite"/>
    </source>
</evidence>
<accession>A0A3N4LJF4</accession>
<dbReference type="AlphaFoldDB" id="A0A3N4LJF4"/>